<evidence type="ECO:0000313" key="3">
    <source>
        <dbReference type="Proteomes" id="UP000308199"/>
    </source>
</evidence>
<comment type="caution">
    <text evidence="2">The sequence shown here is derived from an EMBL/GenBank/DDBJ whole genome shotgun (WGS) entry which is preliminary data.</text>
</comment>
<evidence type="ECO:0000313" key="2">
    <source>
        <dbReference type="EMBL" id="THH04127.1"/>
    </source>
</evidence>
<sequence>MSAGLQRFRGLNLLFEVLMADAMSHVDSAAVPAGDAAETVGAAGAGAVDAAGVGAAACANADFAAAVSTVSVVGEERAMNEASGPDAELELEIVLIFDHQGSTLSQKGNPMLSQAAKLAVAAAARIADADSELNADADAVACHPYQHCEAQAHARARAAASAKQTSAKSSTLLC</sequence>
<feature type="signal peptide" evidence="1">
    <location>
        <begin position="1"/>
        <end position="22"/>
    </location>
</feature>
<dbReference type="EMBL" id="SGPK01000373">
    <property type="protein sequence ID" value="THH04127.1"/>
    <property type="molecule type" value="Genomic_DNA"/>
</dbReference>
<name>A0A4S4KZJ2_9AGAM</name>
<keyword evidence="1" id="KW-0732">Signal</keyword>
<dbReference type="Proteomes" id="UP000308199">
    <property type="component" value="Unassembled WGS sequence"/>
</dbReference>
<accession>A0A4S4KZJ2</accession>
<feature type="chain" id="PRO_5020268614" evidence="1">
    <location>
        <begin position="23"/>
        <end position="174"/>
    </location>
</feature>
<keyword evidence="3" id="KW-1185">Reference proteome</keyword>
<dbReference type="AlphaFoldDB" id="A0A4S4KZJ2"/>
<organism evidence="2 3">
    <name type="scientific">Phellinidium pouzarii</name>
    <dbReference type="NCBI Taxonomy" id="167371"/>
    <lineage>
        <taxon>Eukaryota</taxon>
        <taxon>Fungi</taxon>
        <taxon>Dikarya</taxon>
        <taxon>Basidiomycota</taxon>
        <taxon>Agaricomycotina</taxon>
        <taxon>Agaricomycetes</taxon>
        <taxon>Hymenochaetales</taxon>
        <taxon>Hymenochaetaceae</taxon>
        <taxon>Phellinidium</taxon>
    </lineage>
</organism>
<proteinExistence type="predicted"/>
<protein>
    <submittedName>
        <fullName evidence="2">Uncharacterized protein</fullName>
    </submittedName>
</protein>
<evidence type="ECO:0000256" key="1">
    <source>
        <dbReference type="SAM" id="SignalP"/>
    </source>
</evidence>
<gene>
    <name evidence="2" type="ORF">EW145_g5753</name>
</gene>
<reference evidence="2 3" key="1">
    <citation type="submission" date="2019-02" db="EMBL/GenBank/DDBJ databases">
        <title>Genome sequencing of the rare red list fungi Phellinidium pouzarii.</title>
        <authorList>
            <person name="Buettner E."/>
            <person name="Kellner H."/>
        </authorList>
    </citation>
    <scope>NUCLEOTIDE SEQUENCE [LARGE SCALE GENOMIC DNA]</scope>
    <source>
        <strain evidence="2 3">DSM 108285</strain>
    </source>
</reference>